<dbReference type="GO" id="GO:0003677">
    <property type="term" value="F:DNA binding"/>
    <property type="evidence" value="ECO:0007669"/>
    <property type="project" value="UniProtKB-KW"/>
</dbReference>
<protein>
    <submittedName>
        <fullName evidence="6">LysR family transcriptional regulator</fullName>
    </submittedName>
</protein>
<dbReference type="OrthoDB" id="8707631at2"/>
<reference evidence="6" key="1">
    <citation type="submission" date="2016-01" db="EMBL/GenBank/DDBJ databases">
        <authorList>
            <person name="Peeters C."/>
        </authorList>
    </citation>
    <scope>NUCLEOTIDE SEQUENCE</scope>
    <source>
        <strain evidence="6">LMG 29322</strain>
    </source>
</reference>
<dbReference type="Pfam" id="PF03466">
    <property type="entry name" value="LysR_substrate"/>
    <property type="match status" value="1"/>
</dbReference>
<evidence type="ECO:0000256" key="1">
    <source>
        <dbReference type="ARBA" id="ARBA00009437"/>
    </source>
</evidence>
<dbReference type="InterPro" id="IPR005119">
    <property type="entry name" value="LysR_subst-bd"/>
</dbReference>
<keyword evidence="4" id="KW-0804">Transcription</keyword>
<dbReference type="PANTHER" id="PTHR30346:SF28">
    <property type="entry name" value="HTH-TYPE TRANSCRIPTIONAL REGULATOR CYNR"/>
    <property type="match status" value="1"/>
</dbReference>
<comment type="caution">
    <text evidence="6">The sequence shown here is derived from an EMBL/GenBank/DDBJ whole genome shotgun (WGS) entry which is preliminary data.</text>
</comment>
<evidence type="ECO:0000313" key="7">
    <source>
        <dbReference type="Proteomes" id="UP000054851"/>
    </source>
</evidence>
<dbReference type="STRING" id="1777140.AWB79_04224"/>
<comment type="similarity">
    <text evidence="1">Belongs to the LysR transcriptional regulatory family.</text>
</comment>
<dbReference type="PROSITE" id="PS50931">
    <property type="entry name" value="HTH_LYSR"/>
    <property type="match status" value="1"/>
</dbReference>
<dbReference type="InterPro" id="IPR000847">
    <property type="entry name" value="LysR_HTH_N"/>
</dbReference>
<dbReference type="EMBL" id="FCOA02000014">
    <property type="protein sequence ID" value="SAK73377.1"/>
    <property type="molecule type" value="Genomic_DNA"/>
</dbReference>
<keyword evidence="2" id="KW-0805">Transcription regulation</keyword>
<evidence type="ECO:0000313" key="6">
    <source>
        <dbReference type="EMBL" id="SAK73377.1"/>
    </source>
</evidence>
<dbReference type="RefSeq" id="WP_061169368.1">
    <property type="nucleotide sequence ID" value="NZ_FCOA02000014.1"/>
</dbReference>
<dbReference type="InterPro" id="IPR036388">
    <property type="entry name" value="WH-like_DNA-bd_sf"/>
</dbReference>
<dbReference type="PANTHER" id="PTHR30346">
    <property type="entry name" value="TRANSCRIPTIONAL DUAL REGULATOR HCAR-RELATED"/>
    <property type="match status" value="1"/>
</dbReference>
<name>A0A158BVU0_9BURK</name>
<evidence type="ECO:0000256" key="3">
    <source>
        <dbReference type="ARBA" id="ARBA00023125"/>
    </source>
</evidence>
<evidence type="ECO:0000259" key="5">
    <source>
        <dbReference type="PROSITE" id="PS50931"/>
    </source>
</evidence>
<dbReference type="InterPro" id="IPR036390">
    <property type="entry name" value="WH_DNA-bd_sf"/>
</dbReference>
<keyword evidence="7" id="KW-1185">Reference proteome</keyword>
<dbReference type="GO" id="GO:0032993">
    <property type="term" value="C:protein-DNA complex"/>
    <property type="evidence" value="ECO:0007669"/>
    <property type="project" value="TreeGrafter"/>
</dbReference>
<feature type="domain" description="HTH lysR-type" evidence="5">
    <location>
        <begin position="1"/>
        <end position="58"/>
    </location>
</feature>
<keyword evidence="3" id="KW-0238">DNA-binding</keyword>
<evidence type="ECO:0000256" key="4">
    <source>
        <dbReference type="ARBA" id="ARBA00023163"/>
    </source>
</evidence>
<dbReference type="PRINTS" id="PR00039">
    <property type="entry name" value="HTHLYSR"/>
</dbReference>
<evidence type="ECO:0000256" key="2">
    <source>
        <dbReference type="ARBA" id="ARBA00023015"/>
    </source>
</evidence>
<dbReference type="AlphaFoldDB" id="A0A158BVU0"/>
<dbReference type="Pfam" id="PF00126">
    <property type="entry name" value="HTH_1"/>
    <property type="match status" value="1"/>
</dbReference>
<accession>A0A158BVU0</accession>
<dbReference type="SUPFAM" id="SSF53850">
    <property type="entry name" value="Periplasmic binding protein-like II"/>
    <property type="match status" value="1"/>
</dbReference>
<dbReference type="Gene3D" id="3.40.190.10">
    <property type="entry name" value="Periplasmic binding protein-like II"/>
    <property type="match status" value="2"/>
</dbReference>
<dbReference type="Proteomes" id="UP000054851">
    <property type="component" value="Unassembled WGS sequence"/>
</dbReference>
<dbReference type="SUPFAM" id="SSF46785">
    <property type="entry name" value="Winged helix' DNA-binding domain"/>
    <property type="match status" value="1"/>
</dbReference>
<gene>
    <name evidence="6" type="ORF">AWB79_04224</name>
</gene>
<proteinExistence type="inferred from homology"/>
<dbReference type="GO" id="GO:0003700">
    <property type="term" value="F:DNA-binding transcription factor activity"/>
    <property type="evidence" value="ECO:0007669"/>
    <property type="project" value="InterPro"/>
</dbReference>
<sequence>MKIETFNTLQAVLDTGSLAGAAKALHLTPSAVSMQMKQLEGYVGQQLFDRSGLEVRPLPAAYELSELLRGMLTRLDAFRRQPSFQVEGHVQLGMLESMLPVVLPELLKRLRARYPLLHLQTRRGKSAELTNAVKAGDLDAAVVAQPERGVSRLHWQPLLKRGLTLMVPPQERERSLTALLKRYEWIRYDRNTISGAMAAKYIHQRFGGKPDGSLEFDSVRAIAPLVSAGLGISLVPLMEPAICTLYPVTVIALRDAPVLQFSLVTRKADVESRQLRALQEILLAATRSVDRTATPDAV</sequence>
<dbReference type="Gene3D" id="1.10.10.10">
    <property type="entry name" value="Winged helix-like DNA-binding domain superfamily/Winged helix DNA-binding domain"/>
    <property type="match status" value="1"/>
</dbReference>
<organism evidence="6 7">
    <name type="scientific">Caballeronia hypogeia</name>
    <dbReference type="NCBI Taxonomy" id="1777140"/>
    <lineage>
        <taxon>Bacteria</taxon>
        <taxon>Pseudomonadati</taxon>
        <taxon>Pseudomonadota</taxon>
        <taxon>Betaproteobacteria</taxon>
        <taxon>Burkholderiales</taxon>
        <taxon>Burkholderiaceae</taxon>
        <taxon>Caballeronia</taxon>
    </lineage>
</organism>